<keyword evidence="9" id="KW-1185">Reference proteome</keyword>
<dbReference type="InterPro" id="IPR018383">
    <property type="entry name" value="UPF0324_pro"/>
</dbReference>
<comment type="caution">
    <text evidence="8">The sequence shown here is derived from an EMBL/GenBank/DDBJ whole genome shotgun (WGS) entry which is preliminary data.</text>
</comment>
<dbReference type="EMBL" id="JAGTPG010000002">
    <property type="protein sequence ID" value="MBR8640521.1"/>
    <property type="molecule type" value="Genomic_DNA"/>
</dbReference>
<dbReference type="AlphaFoldDB" id="A0A941FHQ6"/>
<evidence type="ECO:0000256" key="7">
    <source>
        <dbReference type="SAM" id="Phobius"/>
    </source>
</evidence>
<evidence type="ECO:0000313" key="8">
    <source>
        <dbReference type="EMBL" id="MBR8640521.1"/>
    </source>
</evidence>
<name>A0A941FHQ6_9ACTN</name>
<reference evidence="8 9" key="1">
    <citation type="submission" date="2021-04" db="EMBL/GenBank/DDBJ databases">
        <title>Characterization of the biosynthetic gene cluster of new lipopeptides with antitumor activity in the genome of the marine Streptomyces PHM034.</title>
        <authorList>
            <person name="Ceniceros A."/>
            <person name="Canedo L."/>
            <person name="Mendez C."/>
            <person name="Olano C."/>
            <person name="Schleissner C."/>
            <person name="Cuevas C."/>
            <person name="De La Calle F."/>
            <person name="Salas J.A."/>
        </authorList>
    </citation>
    <scope>NUCLEOTIDE SEQUENCE [LARGE SCALE GENOMIC DNA]</scope>
    <source>
        <strain evidence="8 9">PHM034</strain>
    </source>
</reference>
<protein>
    <submittedName>
        <fullName evidence="8">Sulfate exporter family transporter</fullName>
    </submittedName>
</protein>
<evidence type="ECO:0000256" key="5">
    <source>
        <dbReference type="ARBA" id="ARBA00022989"/>
    </source>
</evidence>
<proteinExistence type="inferred from homology"/>
<dbReference type="Proteomes" id="UP000682308">
    <property type="component" value="Unassembled WGS sequence"/>
</dbReference>
<dbReference type="Pfam" id="PF03601">
    <property type="entry name" value="Cons_hypoth698"/>
    <property type="match status" value="1"/>
</dbReference>
<dbReference type="GO" id="GO:0005886">
    <property type="term" value="C:plasma membrane"/>
    <property type="evidence" value="ECO:0007669"/>
    <property type="project" value="UniProtKB-SubCell"/>
</dbReference>
<organism evidence="8 9">
    <name type="scientific">Streptomyces tuirus</name>
    <dbReference type="NCBI Taxonomy" id="68278"/>
    <lineage>
        <taxon>Bacteria</taxon>
        <taxon>Bacillati</taxon>
        <taxon>Actinomycetota</taxon>
        <taxon>Actinomycetes</taxon>
        <taxon>Kitasatosporales</taxon>
        <taxon>Streptomycetaceae</taxon>
        <taxon>Streptomyces</taxon>
    </lineage>
</organism>
<evidence type="ECO:0000256" key="1">
    <source>
        <dbReference type="ARBA" id="ARBA00004651"/>
    </source>
</evidence>
<evidence type="ECO:0000256" key="6">
    <source>
        <dbReference type="ARBA" id="ARBA00023136"/>
    </source>
</evidence>
<comment type="similarity">
    <text evidence="2">Belongs to the UPF0324 family.</text>
</comment>
<keyword evidence="4 7" id="KW-0812">Transmembrane</keyword>
<keyword evidence="5 7" id="KW-1133">Transmembrane helix</keyword>
<evidence type="ECO:0000256" key="2">
    <source>
        <dbReference type="ARBA" id="ARBA00007977"/>
    </source>
</evidence>
<evidence type="ECO:0000256" key="3">
    <source>
        <dbReference type="ARBA" id="ARBA00022475"/>
    </source>
</evidence>
<feature type="transmembrane region" description="Helical" evidence="7">
    <location>
        <begin position="20"/>
        <end position="45"/>
    </location>
</feature>
<evidence type="ECO:0000256" key="4">
    <source>
        <dbReference type="ARBA" id="ARBA00022692"/>
    </source>
</evidence>
<accession>A0A941FHQ6</accession>
<evidence type="ECO:0000313" key="9">
    <source>
        <dbReference type="Proteomes" id="UP000682308"/>
    </source>
</evidence>
<sequence length="123" mass="12595">MIPRHDLSPHISLLRTALPPVAAAVAAVLVGQVVPLLSPLLLALVQGAILANTRWAQEPVLADHAAATRLLLRVGVVLIGLRLSLTEIASIGVRGAVVIVVTVAATYGLTRYAGVAPDSTSGS</sequence>
<feature type="transmembrane region" description="Helical" evidence="7">
    <location>
        <begin position="91"/>
        <end position="109"/>
    </location>
</feature>
<keyword evidence="3" id="KW-1003">Cell membrane</keyword>
<keyword evidence="6 7" id="KW-0472">Membrane</keyword>
<gene>
    <name evidence="8" type="ORF">KEF29_17380</name>
</gene>
<comment type="subcellular location">
    <subcellularLocation>
        <location evidence="1">Cell membrane</location>
        <topology evidence="1">Multi-pass membrane protein</topology>
    </subcellularLocation>
</comment>